<dbReference type="Gene3D" id="3.40.50.2000">
    <property type="entry name" value="Glycogen Phosphorylase B"/>
    <property type="match status" value="2"/>
</dbReference>
<reference evidence="2 3" key="1">
    <citation type="journal article" date="2013" name="Genome Announc.">
        <title>Draft Genome Sequence of Arcticibacter svalbardensis Strain MN12-7T, a Member of the Family Sphingobacteriaceae Isolated from an Arctic Soil Sample.</title>
        <authorList>
            <person name="Shivaji S."/>
            <person name="Ara S."/>
            <person name="Prasad S."/>
            <person name="Manasa B.P."/>
            <person name="Begum Z."/>
            <person name="Singh A."/>
            <person name="Kumar Pinnaka A."/>
        </authorList>
    </citation>
    <scope>NUCLEOTIDE SEQUENCE [LARGE SCALE GENOMIC DNA]</scope>
    <source>
        <strain evidence="2 3">MN12-7</strain>
    </source>
</reference>
<protein>
    <submittedName>
        <fullName evidence="2">Glycosyltransferase</fullName>
    </submittedName>
</protein>
<dbReference type="eggNOG" id="COG0438">
    <property type="taxonomic scope" value="Bacteria"/>
</dbReference>
<dbReference type="STRING" id="1150600.ADIARSV_2694"/>
<proteinExistence type="predicted"/>
<dbReference type="AlphaFoldDB" id="R9GQT5"/>
<organism evidence="2 3">
    <name type="scientific">Arcticibacter svalbardensis MN12-7</name>
    <dbReference type="NCBI Taxonomy" id="1150600"/>
    <lineage>
        <taxon>Bacteria</taxon>
        <taxon>Pseudomonadati</taxon>
        <taxon>Bacteroidota</taxon>
        <taxon>Sphingobacteriia</taxon>
        <taxon>Sphingobacteriales</taxon>
        <taxon>Sphingobacteriaceae</taxon>
        <taxon>Arcticibacter</taxon>
    </lineage>
</organism>
<keyword evidence="2" id="KW-0808">Transferase</keyword>
<evidence type="ECO:0000259" key="1">
    <source>
        <dbReference type="Pfam" id="PF00534"/>
    </source>
</evidence>
<dbReference type="CDD" id="cd03811">
    <property type="entry name" value="GT4_GT28_WabH-like"/>
    <property type="match status" value="1"/>
</dbReference>
<dbReference type="RefSeq" id="WP_016195925.1">
    <property type="nucleotide sequence ID" value="NZ_AQPN01000098.1"/>
</dbReference>
<accession>R9GQT5</accession>
<keyword evidence="3" id="KW-1185">Reference proteome</keyword>
<dbReference type="GO" id="GO:0016757">
    <property type="term" value="F:glycosyltransferase activity"/>
    <property type="evidence" value="ECO:0007669"/>
    <property type="project" value="InterPro"/>
</dbReference>
<dbReference type="PANTHER" id="PTHR12526">
    <property type="entry name" value="GLYCOSYLTRANSFERASE"/>
    <property type="match status" value="1"/>
</dbReference>
<dbReference type="InterPro" id="IPR001296">
    <property type="entry name" value="Glyco_trans_1"/>
</dbReference>
<dbReference type="PANTHER" id="PTHR12526:SF630">
    <property type="entry name" value="GLYCOSYLTRANSFERASE"/>
    <property type="match status" value="1"/>
</dbReference>
<gene>
    <name evidence="2" type="ORF">ADIARSV_2694</name>
</gene>
<dbReference type="Proteomes" id="UP000014174">
    <property type="component" value="Unassembled WGS sequence"/>
</dbReference>
<feature type="domain" description="Glycosyl transferase family 1" evidence="1">
    <location>
        <begin position="164"/>
        <end position="313"/>
    </location>
</feature>
<name>R9GQT5_9SPHI</name>
<comment type="caution">
    <text evidence="2">The sequence shown here is derived from an EMBL/GenBank/DDBJ whole genome shotgun (WGS) entry which is preliminary data.</text>
</comment>
<dbReference type="EMBL" id="AQPN01000098">
    <property type="protein sequence ID" value="EOR94081.1"/>
    <property type="molecule type" value="Genomic_DNA"/>
</dbReference>
<dbReference type="Pfam" id="PF00534">
    <property type="entry name" value="Glycos_transf_1"/>
    <property type="match status" value="1"/>
</dbReference>
<dbReference type="OrthoDB" id="7560678at2"/>
<dbReference type="PATRIC" id="fig|1150600.3.peg.2668"/>
<dbReference type="SUPFAM" id="SSF53756">
    <property type="entry name" value="UDP-Glycosyltransferase/glycogen phosphorylase"/>
    <property type="match status" value="1"/>
</dbReference>
<evidence type="ECO:0000313" key="3">
    <source>
        <dbReference type="Proteomes" id="UP000014174"/>
    </source>
</evidence>
<evidence type="ECO:0000313" key="2">
    <source>
        <dbReference type="EMBL" id="EOR94081.1"/>
    </source>
</evidence>
<sequence length="348" mass="39523">MKIIHCIFTMEIGGAQILLVDMLNDLCVTNDVSLIIINAKVNMQLVQQLNTKVSVFYIRRPVGSLNPFYLFKLNSLIWRIKPDVLHSHERKIVKMIWKKNLKTIFTIHDVNVPIQYLDLYNNLVAISFTVLNDIKSRSALNPAMIYNGIPMESFSKRSDYEMSDKKLFRIVQVSRLMHEKKGQDILLHAMKILIDNYGLSNISLELVGEGDSKGFLIELAKDLGLESKVIFLGNKNREWIYANLSSYHLLVQPSRYEGFGLTIVEGLAAGLPVLATNIDGPNEILKTLPAGSTFFNEDSMDCAKEIIAIYSDYTNGTIKEKVFSSKNLIIEKFSIQATTSQYLKIYKN</sequence>